<evidence type="ECO:0000256" key="1">
    <source>
        <dbReference type="ARBA" id="ARBA00000135"/>
    </source>
</evidence>
<evidence type="ECO:0000313" key="8">
    <source>
        <dbReference type="EMBL" id="CAB4607402.1"/>
    </source>
</evidence>
<reference evidence="8" key="1">
    <citation type="submission" date="2020-05" db="EMBL/GenBank/DDBJ databases">
        <authorList>
            <person name="Chiriac C."/>
            <person name="Salcher M."/>
            <person name="Ghai R."/>
            <person name="Kavagutti S V."/>
        </authorList>
    </citation>
    <scope>NUCLEOTIDE SEQUENCE</scope>
</reference>
<sequence>MSNLKISTATKVPAFKKGTAFVIGVKETSKGLQLTKSDTDISSLAKHDLEQLGASSSLESVTRVAAPSGAIFAIVGLGSEKQGSEKQGSEKSAKDKLTADQLRSVGGAIARSMKNVAEIVIDFGSISLPLAIALIEGLQLGNYEYNGLKSKANIKPILLNKVTIVTEHKISAAELSKIQILAQAVTTTRNLVNTPPNQMYPAAMVKEVQSGTKGLGLSIEVWDEKALAKAGFGGILAVGMGSSRPPRLVKIDYRPKGAKQHLALVGKGITFDTGGLSLKPAESMVGMKYDMTGAATSFQSVVAIAKLGLPIRVTAWLCLAENMPSGTAQRPDDVIKIRNGKTVEVLNTDAEGRLVLADGLSAAAEAKPDLIVDIATLTGAATIALGNRYAGLMGDDKAIKLIESSAVEAGELVWHMPLPTELRALLNSDVADIANVKIGNRAGGMLIGGHFLREFVPNDIDWAHLDVAGPADNGGSAYGYTPKGGTGVMVRTLVALAAQLSGNK</sequence>
<dbReference type="SUPFAM" id="SSF52949">
    <property type="entry name" value="Macro domain-like"/>
    <property type="match status" value="1"/>
</dbReference>
<evidence type="ECO:0000256" key="6">
    <source>
        <dbReference type="ARBA" id="ARBA00022801"/>
    </source>
</evidence>
<dbReference type="HAMAP" id="MF_00181">
    <property type="entry name" value="Cytosol_peptidase_M17"/>
    <property type="match status" value="1"/>
</dbReference>
<dbReference type="GO" id="GO:0030145">
    <property type="term" value="F:manganese ion binding"/>
    <property type="evidence" value="ECO:0007669"/>
    <property type="project" value="InterPro"/>
</dbReference>
<accession>A0A6J6H142</accession>
<dbReference type="InterPro" id="IPR011356">
    <property type="entry name" value="Leucine_aapep/pepB"/>
</dbReference>
<dbReference type="EC" id="3.4.11.1" evidence="3"/>
<protein>
    <recommendedName>
        <fullName evidence="3">leucyl aminopeptidase</fullName>
        <ecNumber evidence="3">3.4.11.1</ecNumber>
    </recommendedName>
</protein>
<dbReference type="InterPro" id="IPR000819">
    <property type="entry name" value="Peptidase_M17_C"/>
</dbReference>
<dbReference type="NCBIfam" id="NF002073">
    <property type="entry name" value="PRK00913.1-2"/>
    <property type="match status" value="1"/>
</dbReference>
<dbReference type="InterPro" id="IPR008283">
    <property type="entry name" value="Peptidase_M17_N"/>
</dbReference>
<dbReference type="EMBL" id="CAEZUU010000022">
    <property type="protein sequence ID" value="CAB4607402.1"/>
    <property type="molecule type" value="Genomic_DNA"/>
</dbReference>
<evidence type="ECO:0000259" key="7">
    <source>
        <dbReference type="PROSITE" id="PS00631"/>
    </source>
</evidence>
<dbReference type="InterPro" id="IPR043472">
    <property type="entry name" value="Macro_dom-like"/>
</dbReference>
<evidence type="ECO:0000256" key="3">
    <source>
        <dbReference type="ARBA" id="ARBA00012565"/>
    </source>
</evidence>
<keyword evidence="4" id="KW-0031">Aminopeptidase</keyword>
<evidence type="ECO:0000256" key="5">
    <source>
        <dbReference type="ARBA" id="ARBA00022670"/>
    </source>
</evidence>
<name>A0A6J6H142_9ZZZZ</name>
<dbReference type="Pfam" id="PF02789">
    <property type="entry name" value="Peptidase_M17_N"/>
    <property type="match status" value="1"/>
</dbReference>
<evidence type="ECO:0000256" key="4">
    <source>
        <dbReference type="ARBA" id="ARBA00022438"/>
    </source>
</evidence>
<dbReference type="GO" id="GO:0005737">
    <property type="term" value="C:cytoplasm"/>
    <property type="evidence" value="ECO:0007669"/>
    <property type="project" value="InterPro"/>
</dbReference>
<dbReference type="SUPFAM" id="SSF53187">
    <property type="entry name" value="Zn-dependent exopeptidases"/>
    <property type="match status" value="1"/>
</dbReference>
<dbReference type="PRINTS" id="PR00481">
    <property type="entry name" value="LAMNOPPTDASE"/>
</dbReference>
<dbReference type="Gene3D" id="3.40.220.10">
    <property type="entry name" value="Leucine Aminopeptidase, subunit E, domain 1"/>
    <property type="match status" value="1"/>
</dbReference>
<gene>
    <name evidence="8" type="ORF">UFOPK1857_00200</name>
</gene>
<dbReference type="CDD" id="cd00433">
    <property type="entry name" value="Peptidase_M17"/>
    <property type="match status" value="1"/>
</dbReference>
<feature type="domain" description="Cytosol aminopeptidase" evidence="7">
    <location>
        <begin position="347"/>
        <end position="354"/>
    </location>
</feature>
<evidence type="ECO:0000256" key="2">
    <source>
        <dbReference type="ARBA" id="ARBA00009528"/>
    </source>
</evidence>
<comment type="similarity">
    <text evidence="2">Belongs to the peptidase M17 family.</text>
</comment>
<dbReference type="Pfam" id="PF00883">
    <property type="entry name" value="Peptidase_M17"/>
    <property type="match status" value="1"/>
</dbReference>
<dbReference type="Gene3D" id="3.40.630.10">
    <property type="entry name" value="Zn peptidases"/>
    <property type="match status" value="1"/>
</dbReference>
<keyword evidence="5" id="KW-0645">Protease</keyword>
<dbReference type="PANTHER" id="PTHR11963:SF23">
    <property type="entry name" value="CYTOSOL AMINOPEPTIDASE"/>
    <property type="match status" value="1"/>
</dbReference>
<dbReference type="GO" id="GO:0006508">
    <property type="term" value="P:proteolysis"/>
    <property type="evidence" value="ECO:0007669"/>
    <property type="project" value="UniProtKB-KW"/>
</dbReference>
<dbReference type="PROSITE" id="PS00631">
    <property type="entry name" value="CYTOSOL_AP"/>
    <property type="match status" value="1"/>
</dbReference>
<dbReference type="GO" id="GO:0070006">
    <property type="term" value="F:metalloaminopeptidase activity"/>
    <property type="evidence" value="ECO:0007669"/>
    <property type="project" value="InterPro"/>
</dbReference>
<dbReference type="AlphaFoldDB" id="A0A6J6H142"/>
<keyword evidence="6" id="KW-0378">Hydrolase</keyword>
<dbReference type="InterPro" id="IPR023042">
    <property type="entry name" value="Peptidase_M17_leu_NH2_pept"/>
</dbReference>
<comment type="catalytic activity">
    <reaction evidence="1">
        <text>Release of an N-terminal amino acid, Xaa-|-Yaa-, in which Xaa is preferably Leu, but may be other amino acids including Pro although not Arg or Lys, and Yaa may be Pro. Amino acid amides and methyl esters are also readily hydrolyzed, but rates on arylamides are exceedingly low.</text>
        <dbReference type="EC" id="3.4.11.1"/>
    </reaction>
</comment>
<dbReference type="PANTHER" id="PTHR11963">
    <property type="entry name" value="LEUCINE AMINOPEPTIDASE-RELATED"/>
    <property type="match status" value="1"/>
</dbReference>
<organism evidence="8">
    <name type="scientific">freshwater metagenome</name>
    <dbReference type="NCBI Taxonomy" id="449393"/>
    <lineage>
        <taxon>unclassified sequences</taxon>
        <taxon>metagenomes</taxon>
        <taxon>ecological metagenomes</taxon>
    </lineage>
</organism>
<proteinExistence type="inferred from homology"/>